<gene>
    <name evidence="4" type="ORF">PCOR1329_LOCUS50774</name>
</gene>
<reference evidence="4" key="1">
    <citation type="submission" date="2023-10" db="EMBL/GenBank/DDBJ databases">
        <authorList>
            <person name="Chen Y."/>
            <person name="Shah S."/>
            <person name="Dougan E. K."/>
            <person name="Thang M."/>
            <person name="Chan C."/>
        </authorList>
    </citation>
    <scope>NUCLEOTIDE SEQUENCE [LARGE SCALE GENOMIC DNA]</scope>
</reference>
<dbReference type="EMBL" id="CAUYUJ010016149">
    <property type="protein sequence ID" value="CAK0862326.1"/>
    <property type="molecule type" value="Genomic_DNA"/>
</dbReference>
<comment type="caution">
    <text evidence="4">The sequence shown here is derived from an EMBL/GenBank/DDBJ whole genome shotgun (WGS) entry which is preliminary data.</text>
</comment>
<feature type="region of interest" description="Disordered" evidence="1">
    <location>
        <begin position="54"/>
        <end position="91"/>
    </location>
</feature>
<keyword evidence="3" id="KW-0732">Signal</keyword>
<accession>A0ABN9USA6</accession>
<evidence type="ECO:0000256" key="3">
    <source>
        <dbReference type="SAM" id="SignalP"/>
    </source>
</evidence>
<evidence type="ECO:0000256" key="2">
    <source>
        <dbReference type="SAM" id="Phobius"/>
    </source>
</evidence>
<keyword evidence="2" id="KW-0472">Membrane</keyword>
<name>A0ABN9USA6_9DINO</name>
<sequence>MLNRTMAPLVLAVLLPVALAAPKEVSRPRDPEEGGGLRRGLGLQVGSFVWTAGVSPRPPAAELARRKGPGPEASPAAWQQTAEGDEQEEAGGEVVTIQLSPAVGEGPALGLGPQLGAKVSPEGQAEAGAASGGAQEAEDAGEAAVSMPMSEQDPDVIGRGRTLALGPQMSARVSPGAKIEAVPVWYAYVLESVSQSNGRFFQLCLLVNVFLLVTAFYCNPIKRRSKQVR</sequence>
<feature type="compositionally biased region" description="Low complexity" evidence="1">
    <location>
        <begin position="106"/>
        <end position="135"/>
    </location>
</feature>
<keyword evidence="2" id="KW-0812">Transmembrane</keyword>
<evidence type="ECO:0000313" key="4">
    <source>
        <dbReference type="EMBL" id="CAK0862326.1"/>
    </source>
</evidence>
<keyword evidence="5" id="KW-1185">Reference proteome</keyword>
<feature type="transmembrane region" description="Helical" evidence="2">
    <location>
        <begin position="200"/>
        <end position="219"/>
    </location>
</feature>
<feature type="region of interest" description="Disordered" evidence="1">
    <location>
        <begin position="106"/>
        <end position="151"/>
    </location>
</feature>
<keyword evidence="2" id="KW-1133">Transmembrane helix</keyword>
<evidence type="ECO:0000256" key="1">
    <source>
        <dbReference type="SAM" id="MobiDB-lite"/>
    </source>
</evidence>
<feature type="chain" id="PRO_5046496523" evidence="3">
    <location>
        <begin position="21"/>
        <end position="229"/>
    </location>
</feature>
<dbReference type="Proteomes" id="UP001189429">
    <property type="component" value="Unassembled WGS sequence"/>
</dbReference>
<protein>
    <submittedName>
        <fullName evidence="4">Uncharacterized protein</fullName>
    </submittedName>
</protein>
<feature type="signal peptide" evidence="3">
    <location>
        <begin position="1"/>
        <end position="20"/>
    </location>
</feature>
<proteinExistence type="predicted"/>
<evidence type="ECO:0000313" key="5">
    <source>
        <dbReference type="Proteomes" id="UP001189429"/>
    </source>
</evidence>
<organism evidence="4 5">
    <name type="scientific">Prorocentrum cordatum</name>
    <dbReference type="NCBI Taxonomy" id="2364126"/>
    <lineage>
        <taxon>Eukaryota</taxon>
        <taxon>Sar</taxon>
        <taxon>Alveolata</taxon>
        <taxon>Dinophyceae</taxon>
        <taxon>Prorocentrales</taxon>
        <taxon>Prorocentraceae</taxon>
        <taxon>Prorocentrum</taxon>
    </lineage>
</organism>